<feature type="compositionally biased region" description="Basic and acidic residues" evidence="1">
    <location>
        <begin position="592"/>
        <end position="609"/>
    </location>
</feature>
<feature type="compositionally biased region" description="Low complexity" evidence="1">
    <location>
        <begin position="690"/>
        <end position="701"/>
    </location>
</feature>
<dbReference type="STRING" id="1073090.A0A1L9S8F9"/>
<feature type="compositionally biased region" description="Low complexity" evidence="1">
    <location>
        <begin position="754"/>
        <end position="764"/>
    </location>
</feature>
<feature type="region of interest" description="Disordered" evidence="1">
    <location>
        <begin position="1"/>
        <end position="76"/>
    </location>
</feature>
<feature type="compositionally biased region" description="Basic and acidic residues" evidence="1">
    <location>
        <begin position="705"/>
        <end position="714"/>
    </location>
</feature>
<feature type="compositionally biased region" description="Low complexity" evidence="1">
    <location>
        <begin position="556"/>
        <end position="586"/>
    </location>
</feature>
<dbReference type="RefSeq" id="XP_022577947.1">
    <property type="nucleotide sequence ID" value="XM_022724033.1"/>
</dbReference>
<feature type="compositionally biased region" description="Acidic residues" evidence="1">
    <location>
        <begin position="108"/>
        <end position="118"/>
    </location>
</feature>
<dbReference type="Proteomes" id="UP000184188">
    <property type="component" value="Unassembled WGS sequence"/>
</dbReference>
<proteinExistence type="predicted"/>
<feature type="region of interest" description="Disordered" evidence="1">
    <location>
        <begin position="108"/>
        <end position="127"/>
    </location>
</feature>
<evidence type="ECO:0000313" key="2">
    <source>
        <dbReference type="EMBL" id="OJJ43437.1"/>
    </source>
</evidence>
<accession>A0A1L9S8F9</accession>
<feature type="compositionally biased region" description="Polar residues" evidence="1">
    <location>
        <begin position="1"/>
        <end position="25"/>
    </location>
</feature>
<dbReference type="AlphaFoldDB" id="A0A1L9S8F9"/>
<feature type="compositionally biased region" description="Acidic residues" evidence="1">
    <location>
        <begin position="324"/>
        <end position="346"/>
    </location>
</feature>
<keyword evidence="3" id="KW-1185">Reference proteome</keyword>
<feature type="compositionally biased region" description="Polar residues" evidence="1">
    <location>
        <begin position="410"/>
        <end position="435"/>
    </location>
</feature>
<dbReference type="EMBL" id="KV878352">
    <property type="protein sequence ID" value="OJJ43437.1"/>
    <property type="molecule type" value="Genomic_DNA"/>
</dbReference>
<organism evidence="2 3">
    <name type="scientific">Penicilliopsis zonata CBS 506.65</name>
    <dbReference type="NCBI Taxonomy" id="1073090"/>
    <lineage>
        <taxon>Eukaryota</taxon>
        <taxon>Fungi</taxon>
        <taxon>Dikarya</taxon>
        <taxon>Ascomycota</taxon>
        <taxon>Pezizomycotina</taxon>
        <taxon>Eurotiomycetes</taxon>
        <taxon>Eurotiomycetidae</taxon>
        <taxon>Eurotiales</taxon>
        <taxon>Aspergillaceae</taxon>
        <taxon>Penicilliopsis</taxon>
    </lineage>
</organism>
<dbReference type="GeneID" id="34610498"/>
<evidence type="ECO:0000313" key="3">
    <source>
        <dbReference type="Proteomes" id="UP000184188"/>
    </source>
</evidence>
<feature type="compositionally biased region" description="Polar residues" evidence="1">
    <location>
        <begin position="442"/>
        <end position="456"/>
    </location>
</feature>
<feature type="region of interest" description="Disordered" evidence="1">
    <location>
        <begin position="257"/>
        <end position="282"/>
    </location>
</feature>
<evidence type="ECO:0000256" key="1">
    <source>
        <dbReference type="SAM" id="MobiDB-lite"/>
    </source>
</evidence>
<evidence type="ECO:0008006" key="4">
    <source>
        <dbReference type="Google" id="ProtNLM"/>
    </source>
</evidence>
<dbReference type="OrthoDB" id="275715at2759"/>
<sequence>MAPTFRSSRSGRQFADQTANRSRTGQIDHDVFEGLPVRRWTRQQLTVSQEPKPEDAEAPTEGLPANKTLPELPMPRDSNLLTPMSKALLRAARAGCIYIRHVSKEVDDEEKEATDVEEQTTPHRTERSFTARKWAVLPKQMEPAEVEFLAKRRPGLPSLYGAAAAADGAAAGSSLPMRKTKFKKVDPVTGNISVYEAWVPEGHKIEGEITEADQIVTEKTDVAIIPQAPAPGTVVEGVGVVNAEGVVVAEAGSAAVLTPPRRRPPPPKRKAKGLGKGRRKKVMFAPGDGADAALVHGAGLDRTDGALAKDEDTDPSHLSVDQSAQEEDEEEDGDEGDESDDGDETMLDAKTPEAEPLPTTAESTEGPAVKTSATISAEPGIKVESEPEPTAEPINEPVTDKVTTEMALDTQPSNSETTSGLQPSNSPQMEPTSESPGEAVSPENSQQEVSTTTISNEAVVKNPADQTTEQLPQESVSEVRLVEDTEMTDAVPLEKTIADSRPSLEAAEPSVSAPTDADEGTSTGIAEPDTVGVTAGAVENTEQAALSPPPDQAIPEAAAVTEVTTESAPNTTETVEAEATATEETVQAPQDQEDKVDSHEIDLLGRLEESLDQPEAPNGTSSEQPAAPEPPVSHPEAQQRSSPVRPTAIEEISGGEEERPDETGPENLQPPGSVGPETPNLEEENQPENAPGATAPSKSASPPEPEQRGEEEGKASAASPDDTFVNDEAPASTAPPESSVSPLVPETTDEAQTAEEPTPAADEN</sequence>
<name>A0A1L9S8F9_9EURO</name>
<feature type="compositionally biased region" description="Polar residues" evidence="1">
    <location>
        <begin position="464"/>
        <end position="476"/>
    </location>
</feature>
<feature type="region of interest" description="Disordered" evidence="1">
    <location>
        <begin position="304"/>
        <end position="764"/>
    </location>
</feature>
<reference evidence="3" key="1">
    <citation type="journal article" date="2017" name="Genome Biol.">
        <title>Comparative genomics reveals high biological diversity and specific adaptations in the industrially and medically important fungal genus Aspergillus.</title>
        <authorList>
            <person name="de Vries R.P."/>
            <person name="Riley R."/>
            <person name="Wiebenga A."/>
            <person name="Aguilar-Osorio G."/>
            <person name="Amillis S."/>
            <person name="Uchima C.A."/>
            <person name="Anderluh G."/>
            <person name="Asadollahi M."/>
            <person name="Askin M."/>
            <person name="Barry K."/>
            <person name="Battaglia E."/>
            <person name="Bayram O."/>
            <person name="Benocci T."/>
            <person name="Braus-Stromeyer S.A."/>
            <person name="Caldana C."/>
            <person name="Canovas D."/>
            <person name="Cerqueira G.C."/>
            <person name="Chen F."/>
            <person name="Chen W."/>
            <person name="Choi C."/>
            <person name="Clum A."/>
            <person name="Dos Santos R.A."/>
            <person name="Damasio A.R."/>
            <person name="Diallinas G."/>
            <person name="Emri T."/>
            <person name="Fekete E."/>
            <person name="Flipphi M."/>
            <person name="Freyberg S."/>
            <person name="Gallo A."/>
            <person name="Gournas C."/>
            <person name="Habgood R."/>
            <person name="Hainaut M."/>
            <person name="Harispe M.L."/>
            <person name="Henrissat B."/>
            <person name="Hilden K.S."/>
            <person name="Hope R."/>
            <person name="Hossain A."/>
            <person name="Karabika E."/>
            <person name="Karaffa L."/>
            <person name="Karanyi Z."/>
            <person name="Krasevec N."/>
            <person name="Kuo A."/>
            <person name="Kusch H."/>
            <person name="LaButti K."/>
            <person name="Lagendijk E.L."/>
            <person name="Lapidus A."/>
            <person name="Levasseur A."/>
            <person name="Lindquist E."/>
            <person name="Lipzen A."/>
            <person name="Logrieco A.F."/>
            <person name="MacCabe A."/>
            <person name="Maekelae M.R."/>
            <person name="Malavazi I."/>
            <person name="Melin P."/>
            <person name="Meyer V."/>
            <person name="Mielnichuk N."/>
            <person name="Miskei M."/>
            <person name="Molnar A.P."/>
            <person name="Mule G."/>
            <person name="Ngan C.Y."/>
            <person name="Orejas M."/>
            <person name="Orosz E."/>
            <person name="Ouedraogo J.P."/>
            <person name="Overkamp K.M."/>
            <person name="Park H.-S."/>
            <person name="Perrone G."/>
            <person name="Piumi F."/>
            <person name="Punt P.J."/>
            <person name="Ram A.F."/>
            <person name="Ramon A."/>
            <person name="Rauscher S."/>
            <person name="Record E."/>
            <person name="Riano-Pachon D.M."/>
            <person name="Robert V."/>
            <person name="Roehrig J."/>
            <person name="Ruller R."/>
            <person name="Salamov A."/>
            <person name="Salih N.S."/>
            <person name="Samson R.A."/>
            <person name="Sandor E."/>
            <person name="Sanguinetti M."/>
            <person name="Schuetze T."/>
            <person name="Sepcic K."/>
            <person name="Shelest E."/>
            <person name="Sherlock G."/>
            <person name="Sophianopoulou V."/>
            <person name="Squina F.M."/>
            <person name="Sun H."/>
            <person name="Susca A."/>
            <person name="Todd R.B."/>
            <person name="Tsang A."/>
            <person name="Unkles S.E."/>
            <person name="van de Wiele N."/>
            <person name="van Rossen-Uffink D."/>
            <person name="Oliveira J.V."/>
            <person name="Vesth T.C."/>
            <person name="Visser J."/>
            <person name="Yu J.-H."/>
            <person name="Zhou M."/>
            <person name="Andersen M.R."/>
            <person name="Archer D.B."/>
            <person name="Baker S.E."/>
            <person name="Benoit I."/>
            <person name="Brakhage A.A."/>
            <person name="Braus G.H."/>
            <person name="Fischer R."/>
            <person name="Frisvad J.C."/>
            <person name="Goldman G.H."/>
            <person name="Houbraken J."/>
            <person name="Oakley B."/>
            <person name="Pocsi I."/>
            <person name="Scazzocchio C."/>
            <person name="Seiboth B."/>
            <person name="vanKuyk P.A."/>
            <person name="Wortman J."/>
            <person name="Dyer P.S."/>
            <person name="Grigoriev I.V."/>
        </authorList>
    </citation>
    <scope>NUCLEOTIDE SEQUENCE [LARGE SCALE GENOMIC DNA]</scope>
    <source>
        <strain evidence="3">CBS 506.65</strain>
    </source>
</reference>
<protein>
    <recommendedName>
        <fullName evidence="4">LYR family protein</fullName>
    </recommendedName>
</protein>
<feature type="compositionally biased region" description="Acidic residues" evidence="1">
    <location>
        <begin position="653"/>
        <end position="664"/>
    </location>
</feature>
<feature type="compositionally biased region" description="Basic residues" evidence="1">
    <location>
        <begin position="260"/>
        <end position="282"/>
    </location>
</feature>
<feature type="compositionally biased region" description="Low complexity" evidence="1">
    <location>
        <begin position="735"/>
        <end position="746"/>
    </location>
</feature>
<gene>
    <name evidence="2" type="ORF">ASPZODRAFT_136297</name>
</gene>
<dbReference type="VEuPathDB" id="FungiDB:ASPZODRAFT_136297"/>